<dbReference type="OrthoDB" id="5985073at2759"/>
<reference evidence="7" key="1">
    <citation type="journal article" date="2020" name="Stud. Mycol.">
        <title>101 Dothideomycetes genomes: a test case for predicting lifestyles and emergence of pathogens.</title>
        <authorList>
            <person name="Haridas S."/>
            <person name="Albert R."/>
            <person name="Binder M."/>
            <person name="Bloem J."/>
            <person name="Labutti K."/>
            <person name="Salamov A."/>
            <person name="Andreopoulos B."/>
            <person name="Baker S."/>
            <person name="Barry K."/>
            <person name="Bills G."/>
            <person name="Bluhm B."/>
            <person name="Cannon C."/>
            <person name="Castanera R."/>
            <person name="Culley D."/>
            <person name="Daum C."/>
            <person name="Ezra D."/>
            <person name="Gonzalez J."/>
            <person name="Henrissat B."/>
            <person name="Kuo A."/>
            <person name="Liang C."/>
            <person name="Lipzen A."/>
            <person name="Lutzoni F."/>
            <person name="Magnuson J."/>
            <person name="Mondo S."/>
            <person name="Nolan M."/>
            <person name="Ohm R."/>
            <person name="Pangilinan J."/>
            <person name="Park H.-J."/>
            <person name="Ramirez L."/>
            <person name="Alfaro M."/>
            <person name="Sun H."/>
            <person name="Tritt A."/>
            <person name="Yoshinaga Y."/>
            <person name="Zwiers L.-H."/>
            <person name="Turgeon B."/>
            <person name="Goodwin S."/>
            <person name="Spatafora J."/>
            <person name="Crous P."/>
            <person name="Grigoriev I."/>
        </authorList>
    </citation>
    <scope>NUCLEOTIDE SEQUENCE</scope>
    <source>
        <strain evidence="7">CBS 121167</strain>
    </source>
</reference>
<organism evidence="7 8">
    <name type="scientific">Aplosporella prunicola CBS 121167</name>
    <dbReference type="NCBI Taxonomy" id="1176127"/>
    <lineage>
        <taxon>Eukaryota</taxon>
        <taxon>Fungi</taxon>
        <taxon>Dikarya</taxon>
        <taxon>Ascomycota</taxon>
        <taxon>Pezizomycotina</taxon>
        <taxon>Dothideomycetes</taxon>
        <taxon>Dothideomycetes incertae sedis</taxon>
        <taxon>Botryosphaeriales</taxon>
        <taxon>Aplosporellaceae</taxon>
        <taxon>Aplosporella</taxon>
    </lineage>
</organism>
<dbReference type="EC" id="1.11.1.-" evidence="5"/>
<evidence type="ECO:0000313" key="8">
    <source>
        <dbReference type="Proteomes" id="UP000799438"/>
    </source>
</evidence>
<proteinExistence type="inferred from homology"/>
<evidence type="ECO:0000256" key="3">
    <source>
        <dbReference type="ARBA" id="ARBA00023002"/>
    </source>
</evidence>
<dbReference type="AlphaFoldDB" id="A0A6A6AVY9"/>
<dbReference type="SUPFAM" id="SSF48113">
    <property type="entry name" value="Heme-dependent peroxidases"/>
    <property type="match status" value="1"/>
</dbReference>
<name>A0A6A6AVY9_9PEZI</name>
<dbReference type="RefSeq" id="XP_033391071.1">
    <property type="nucleotide sequence ID" value="XM_033542746.1"/>
</dbReference>
<keyword evidence="3 5" id="KW-0560">Oxidoreductase</keyword>
<evidence type="ECO:0000256" key="4">
    <source>
        <dbReference type="RuleBase" id="RU004241"/>
    </source>
</evidence>
<feature type="chain" id="PRO_5025704936" description="Peroxidase" evidence="5">
    <location>
        <begin position="20"/>
        <end position="537"/>
    </location>
</feature>
<accession>A0A6A6AVY9</accession>
<keyword evidence="5" id="KW-0732">Signal</keyword>
<dbReference type="GO" id="GO:0046872">
    <property type="term" value="F:metal ion binding"/>
    <property type="evidence" value="ECO:0007669"/>
    <property type="project" value="UniProtKB-UniRule"/>
</dbReference>
<dbReference type="GO" id="GO:0000302">
    <property type="term" value="P:response to reactive oxygen species"/>
    <property type="evidence" value="ECO:0007669"/>
    <property type="project" value="TreeGrafter"/>
</dbReference>
<evidence type="ECO:0000313" key="7">
    <source>
        <dbReference type="EMBL" id="KAF2135353.1"/>
    </source>
</evidence>
<dbReference type="GO" id="GO:0020037">
    <property type="term" value="F:heme binding"/>
    <property type="evidence" value="ECO:0007669"/>
    <property type="project" value="UniProtKB-UniRule"/>
</dbReference>
<evidence type="ECO:0000256" key="5">
    <source>
        <dbReference type="RuleBase" id="RU363051"/>
    </source>
</evidence>
<sequence length="537" mass="58324">MKTSSLASIALLQFLRANADYTWPSKHDFLEDLISIQSGYIHEGFGDAVNPCGSSPDGHGRQSAAEWIRSAYHDMSTHDVNTGHGGMDGSIVLETARDENVGDAFNSTFGFMEIWHTSRSSMADLLAIGVKVASASCQGPEVAFRAGRIDATDLGVTGVPKPDQDLKTHTTKFANQGFNVSDMIAMVACGHAFGGVHGKDFPEITGDDSEDNFPHFTSTSVGGFDNRVVTDYLNGSSTNPLVVGKNETNNSDKRIFGADGNVTMQALADPATFMERCSDIFTRMIDTVPAAVTLSDVIDSLDVKPYGLQLSLNSDAKTLHFSGKIRIKTTKRDANDMSVSLAYRDRNGKSCNNCKIATTIAVLRGGQSYNWKDTFNWFEFDTTLDADTSISGFDVLITEAGKTETRDNNGHGYPVQDSILYQFDQSCLPQEADADGNWPLQVVAAIRKDSVSVPAVLEFAAKVPRQGSITPRLEVQSSKFEKIEGGEKGQYVLFKATQPVLPASWSSNMDLVLGKGDAEKMVEFQRTNEIGQECKAF</sequence>
<evidence type="ECO:0000256" key="1">
    <source>
        <dbReference type="ARBA" id="ARBA00022559"/>
    </source>
</evidence>
<keyword evidence="1 5" id="KW-0575">Peroxidase</keyword>
<dbReference type="InterPro" id="IPR044831">
    <property type="entry name" value="Ccp1-like"/>
</dbReference>
<dbReference type="InterPro" id="IPR010255">
    <property type="entry name" value="Haem_peroxidase_sf"/>
</dbReference>
<feature type="domain" description="Plant heme peroxidase family profile" evidence="6">
    <location>
        <begin position="121"/>
        <end position="358"/>
    </location>
</feature>
<dbReference type="EMBL" id="ML995596">
    <property type="protein sequence ID" value="KAF2135353.1"/>
    <property type="molecule type" value="Genomic_DNA"/>
</dbReference>
<protein>
    <recommendedName>
        <fullName evidence="5">Peroxidase</fullName>
        <ecNumber evidence="5">1.11.1.-</ecNumber>
    </recommendedName>
</protein>
<dbReference type="GeneID" id="54300243"/>
<keyword evidence="2" id="KW-0479">Metal-binding</keyword>
<dbReference type="GO" id="GO:0042744">
    <property type="term" value="P:hydrogen peroxide catabolic process"/>
    <property type="evidence" value="ECO:0007669"/>
    <property type="project" value="TreeGrafter"/>
</dbReference>
<dbReference type="InterPro" id="IPR002016">
    <property type="entry name" value="Haem_peroxidase"/>
</dbReference>
<dbReference type="Gene3D" id="1.10.520.10">
    <property type="match status" value="1"/>
</dbReference>
<keyword evidence="2" id="KW-0408">Iron</keyword>
<comment type="similarity">
    <text evidence="4">Belongs to the peroxidase family.</text>
</comment>
<dbReference type="PANTHER" id="PTHR31356:SF53">
    <property type="entry name" value="HEME PEROXIDASE"/>
    <property type="match status" value="1"/>
</dbReference>
<feature type="signal peptide" evidence="5">
    <location>
        <begin position="1"/>
        <end position="19"/>
    </location>
</feature>
<evidence type="ECO:0000256" key="2">
    <source>
        <dbReference type="ARBA" id="ARBA00022617"/>
    </source>
</evidence>
<dbReference type="PANTHER" id="PTHR31356">
    <property type="entry name" value="THYLAKOID LUMENAL 29 KDA PROTEIN, CHLOROPLASTIC-RELATED"/>
    <property type="match status" value="1"/>
</dbReference>
<dbReference type="PRINTS" id="PR00458">
    <property type="entry name" value="PEROXIDASE"/>
</dbReference>
<gene>
    <name evidence="7" type="ORF">K452DRAFT_303606</name>
</gene>
<evidence type="ECO:0000259" key="6">
    <source>
        <dbReference type="PROSITE" id="PS50873"/>
    </source>
</evidence>
<dbReference type="PROSITE" id="PS50873">
    <property type="entry name" value="PEROXIDASE_4"/>
    <property type="match status" value="1"/>
</dbReference>
<dbReference type="GO" id="GO:0004601">
    <property type="term" value="F:peroxidase activity"/>
    <property type="evidence" value="ECO:0007669"/>
    <property type="project" value="UniProtKB-KW"/>
</dbReference>
<dbReference type="GO" id="GO:0034599">
    <property type="term" value="P:cellular response to oxidative stress"/>
    <property type="evidence" value="ECO:0007669"/>
    <property type="project" value="InterPro"/>
</dbReference>
<keyword evidence="8" id="KW-1185">Reference proteome</keyword>
<keyword evidence="2" id="KW-0349">Heme</keyword>
<dbReference type="Pfam" id="PF00141">
    <property type="entry name" value="peroxidase"/>
    <property type="match status" value="1"/>
</dbReference>
<dbReference type="Proteomes" id="UP000799438">
    <property type="component" value="Unassembled WGS sequence"/>
</dbReference>